<gene>
    <name evidence="2" type="ORF">PCANC_02170</name>
</gene>
<evidence type="ECO:0000256" key="1">
    <source>
        <dbReference type="SAM" id="MobiDB-lite"/>
    </source>
</evidence>
<feature type="region of interest" description="Disordered" evidence="1">
    <location>
        <begin position="79"/>
        <end position="99"/>
    </location>
</feature>
<accession>A0A2N5VZR3</accession>
<keyword evidence="3" id="KW-1185">Reference proteome</keyword>
<proteinExistence type="predicted"/>
<name>A0A2N5VZR3_9BASI</name>
<sequence length="218" mass="23620">NLARMAASEFLLDAAIRFKLGNSLGGARPSLNRMAASDKNSDAAIRANFSGSVAYQPEHPTGVAPATFNGHLWDLNESSHKYPNGLSPASPGQPPTSMSLQDLHPNELSSNDMFAGLLPNHQAGVTSPKELLWEEDGYQLHGNQPSEPQRLELRDDLAYCGNLATSVQAGPSHYPASREKAYLLTELVLPQQAYLACSDVDVNRPYQVEKLTLPHASM</sequence>
<dbReference type="AlphaFoldDB" id="A0A2N5VZR3"/>
<dbReference type="EMBL" id="PGCJ01000031">
    <property type="protein sequence ID" value="PLW55504.1"/>
    <property type="molecule type" value="Genomic_DNA"/>
</dbReference>
<feature type="non-terminal residue" evidence="2">
    <location>
        <position position="1"/>
    </location>
</feature>
<dbReference type="Proteomes" id="UP000235388">
    <property type="component" value="Unassembled WGS sequence"/>
</dbReference>
<evidence type="ECO:0000313" key="2">
    <source>
        <dbReference type="EMBL" id="PLW55504.1"/>
    </source>
</evidence>
<comment type="caution">
    <text evidence="2">The sequence shown here is derived from an EMBL/GenBank/DDBJ whole genome shotgun (WGS) entry which is preliminary data.</text>
</comment>
<reference evidence="2 3" key="1">
    <citation type="submission" date="2017-11" db="EMBL/GenBank/DDBJ databases">
        <title>De novo assembly and phasing of dikaryotic genomes from two isolates of Puccinia coronata f. sp. avenae, the causal agent of oat crown rust.</title>
        <authorList>
            <person name="Miller M.E."/>
            <person name="Zhang Y."/>
            <person name="Omidvar V."/>
            <person name="Sperschneider J."/>
            <person name="Schwessinger B."/>
            <person name="Raley C."/>
            <person name="Palmer J.M."/>
            <person name="Garnica D."/>
            <person name="Upadhyaya N."/>
            <person name="Rathjen J."/>
            <person name="Taylor J.M."/>
            <person name="Park R.F."/>
            <person name="Dodds P.N."/>
            <person name="Hirsch C.D."/>
            <person name="Kianian S.F."/>
            <person name="Figueroa M."/>
        </authorList>
    </citation>
    <scope>NUCLEOTIDE SEQUENCE [LARGE SCALE GENOMIC DNA]</scope>
    <source>
        <strain evidence="2">12NC29</strain>
    </source>
</reference>
<organism evidence="2 3">
    <name type="scientific">Puccinia coronata f. sp. avenae</name>
    <dbReference type="NCBI Taxonomy" id="200324"/>
    <lineage>
        <taxon>Eukaryota</taxon>
        <taxon>Fungi</taxon>
        <taxon>Dikarya</taxon>
        <taxon>Basidiomycota</taxon>
        <taxon>Pucciniomycotina</taxon>
        <taxon>Pucciniomycetes</taxon>
        <taxon>Pucciniales</taxon>
        <taxon>Pucciniaceae</taxon>
        <taxon>Puccinia</taxon>
    </lineage>
</organism>
<evidence type="ECO:0000313" key="3">
    <source>
        <dbReference type="Proteomes" id="UP000235388"/>
    </source>
</evidence>
<protein>
    <submittedName>
        <fullName evidence="2">Uncharacterized protein</fullName>
    </submittedName>
</protein>